<name>A0A7W7SCC9_9ACTN</name>
<accession>A0A7W7SCC9</accession>
<dbReference type="AlphaFoldDB" id="A0A7W7SCC9"/>
<organism evidence="1 2">
    <name type="scientific">Kitasatospora gansuensis</name>
    <dbReference type="NCBI Taxonomy" id="258050"/>
    <lineage>
        <taxon>Bacteria</taxon>
        <taxon>Bacillati</taxon>
        <taxon>Actinomycetota</taxon>
        <taxon>Actinomycetes</taxon>
        <taxon>Kitasatosporales</taxon>
        <taxon>Streptomycetaceae</taxon>
        <taxon>Kitasatospora</taxon>
    </lineage>
</organism>
<keyword evidence="2" id="KW-1185">Reference proteome</keyword>
<proteinExistence type="predicted"/>
<dbReference type="EMBL" id="JACHJR010000001">
    <property type="protein sequence ID" value="MBB4947869.1"/>
    <property type="molecule type" value="Genomic_DNA"/>
</dbReference>
<dbReference type="Proteomes" id="UP000573327">
    <property type="component" value="Unassembled WGS sequence"/>
</dbReference>
<evidence type="ECO:0000313" key="1">
    <source>
        <dbReference type="EMBL" id="MBB4947869.1"/>
    </source>
</evidence>
<dbReference type="RefSeq" id="WP_184916495.1">
    <property type="nucleotide sequence ID" value="NZ_JACHJR010000001.1"/>
</dbReference>
<evidence type="ECO:0000313" key="2">
    <source>
        <dbReference type="Proteomes" id="UP000573327"/>
    </source>
</evidence>
<protein>
    <submittedName>
        <fullName evidence="1">Uncharacterized protein</fullName>
    </submittedName>
</protein>
<sequence>MIVSASLTVVLTGSGVLLIRGRRVSLPTALVLWLSGFTLAQTGIQGPINSAISAVVGLLPLN</sequence>
<gene>
    <name evidence="1" type="ORF">F4556_003404</name>
</gene>
<reference evidence="1 2" key="1">
    <citation type="submission" date="2020-08" db="EMBL/GenBank/DDBJ databases">
        <title>Sequencing the genomes of 1000 actinobacteria strains.</title>
        <authorList>
            <person name="Klenk H.-P."/>
        </authorList>
    </citation>
    <scope>NUCLEOTIDE SEQUENCE [LARGE SCALE GENOMIC DNA]</scope>
    <source>
        <strain evidence="1 2">DSM 44786</strain>
    </source>
</reference>
<comment type="caution">
    <text evidence="1">The sequence shown here is derived from an EMBL/GenBank/DDBJ whole genome shotgun (WGS) entry which is preliminary data.</text>
</comment>